<reference evidence="3 4" key="1">
    <citation type="submission" date="2014-03" db="EMBL/GenBank/DDBJ databases">
        <title>Bradyrhizobium valentinum sp. nov., isolated from effective nodules of Lupinus mariae-josephae, a lupine endemic of basic-lime soils in Eastern Spain.</title>
        <authorList>
            <person name="Duran D."/>
            <person name="Rey L."/>
            <person name="Navarro A."/>
            <person name="Busquets A."/>
            <person name="Imperial J."/>
            <person name="Ruiz-Argueso T."/>
        </authorList>
    </citation>
    <scope>NUCLEOTIDE SEQUENCE [LARGE SCALE GENOMIC DNA]</scope>
    <source>
        <strain evidence="3 4">LmjM3</strain>
    </source>
</reference>
<accession>A0A0R3KSF3</accession>
<gene>
    <name evidence="3" type="ORF">CP49_21395</name>
</gene>
<dbReference type="GO" id="GO:0016787">
    <property type="term" value="F:hydrolase activity"/>
    <property type="evidence" value="ECO:0007669"/>
    <property type="project" value="UniProtKB-KW"/>
</dbReference>
<keyword evidence="1" id="KW-0812">Transmembrane</keyword>
<sequence length="328" mass="36497">MLSAEIVFVIVVGIFVLVIGNIVFSFMAERNNPPIGSFIECEGVRLHYLERGDPVAPSVVLLHGNGSMIQDFVISGLVDHLARRNRVLCFDRPGFGYSQRPRARIWTATSQAALVVKALNQLGVRDPIVLGHSWGALVAVAIGYQNDYPIRGLVLASGYYFPTWRWDFWMMSGPAVPVLGDLARYTVAPIISWAILPALFRKLFAPRSVPEDFKDHFPASLTLRPKQLRAAAEESAFLIPEAARLQSRYSSIRCPVHIFHGTGDQIIEPEQARRLHNVLSRSDLHLVNDAGHMVTYADGGTIAQAVDNLNVCLEQPFRIISSREEDRS</sequence>
<dbReference type="Proteomes" id="UP000051913">
    <property type="component" value="Unassembled WGS sequence"/>
</dbReference>
<evidence type="ECO:0000313" key="3">
    <source>
        <dbReference type="EMBL" id="KRR04348.1"/>
    </source>
</evidence>
<proteinExistence type="predicted"/>
<keyword evidence="1" id="KW-1133">Transmembrane helix</keyword>
<evidence type="ECO:0000313" key="4">
    <source>
        <dbReference type="Proteomes" id="UP000051913"/>
    </source>
</evidence>
<dbReference type="PANTHER" id="PTHR43433">
    <property type="entry name" value="HYDROLASE, ALPHA/BETA FOLD FAMILY PROTEIN"/>
    <property type="match status" value="1"/>
</dbReference>
<evidence type="ECO:0000256" key="1">
    <source>
        <dbReference type="SAM" id="Phobius"/>
    </source>
</evidence>
<keyword evidence="1" id="KW-0472">Membrane</keyword>
<organism evidence="3 4">
    <name type="scientific">Bradyrhizobium valentinum</name>
    <dbReference type="NCBI Taxonomy" id="1518501"/>
    <lineage>
        <taxon>Bacteria</taxon>
        <taxon>Pseudomonadati</taxon>
        <taxon>Pseudomonadota</taxon>
        <taxon>Alphaproteobacteria</taxon>
        <taxon>Hyphomicrobiales</taxon>
        <taxon>Nitrobacteraceae</taxon>
        <taxon>Bradyrhizobium</taxon>
    </lineage>
</organism>
<dbReference type="STRING" id="1518501.CQ10_31365"/>
<name>A0A0R3KSF3_9BRAD</name>
<dbReference type="PRINTS" id="PR00111">
    <property type="entry name" value="ABHYDROLASE"/>
</dbReference>
<keyword evidence="3" id="KW-0378">Hydrolase</keyword>
<dbReference type="InterPro" id="IPR000073">
    <property type="entry name" value="AB_hydrolase_1"/>
</dbReference>
<protein>
    <submittedName>
        <fullName evidence="3">Alpha/beta hydrolase</fullName>
    </submittedName>
</protein>
<dbReference type="SUPFAM" id="SSF53474">
    <property type="entry name" value="alpha/beta-Hydrolases"/>
    <property type="match status" value="1"/>
</dbReference>
<dbReference type="Pfam" id="PF00561">
    <property type="entry name" value="Abhydrolase_1"/>
    <property type="match status" value="1"/>
</dbReference>
<dbReference type="RefSeq" id="WP_057852249.1">
    <property type="nucleotide sequence ID" value="NZ_LLXX01000126.1"/>
</dbReference>
<comment type="caution">
    <text evidence="3">The sequence shown here is derived from an EMBL/GenBank/DDBJ whole genome shotgun (WGS) entry which is preliminary data.</text>
</comment>
<keyword evidence="4" id="KW-1185">Reference proteome</keyword>
<dbReference type="AlphaFoldDB" id="A0A0R3KSF3"/>
<dbReference type="InterPro" id="IPR050471">
    <property type="entry name" value="AB_hydrolase"/>
</dbReference>
<dbReference type="OrthoDB" id="9815441at2"/>
<dbReference type="EMBL" id="LLXX01000126">
    <property type="protein sequence ID" value="KRR04348.1"/>
    <property type="molecule type" value="Genomic_DNA"/>
</dbReference>
<feature type="transmembrane region" description="Helical" evidence="1">
    <location>
        <begin position="6"/>
        <end position="28"/>
    </location>
</feature>
<evidence type="ECO:0000259" key="2">
    <source>
        <dbReference type="Pfam" id="PF00561"/>
    </source>
</evidence>
<dbReference type="Gene3D" id="3.40.50.1820">
    <property type="entry name" value="alpha/beta hydrolase"/>
    <property type="match status" value="1"/>
</dbReference>
<dbReference type="InterPro" id="IPR029058">
    <property type="entry name" value="AB_hydrolase_fold"/>
</dbReference>
<dbReference type="PANTHER" id="PTHR43433:SF5">
    <property type="entry name" value="AB HYDROLASE-1 DOMAIN-CONTAINING PROTEIN"/>
    <property type="match status" value="1"/>
</dbReference>
<feature type="domain" description="AB hydrolase-1" evidence="2">
    <location>
        <begin position="57"/>
        <end position="294"/>
    </location>
</feature>